<sequence>MERRTFIVGTSVGAGAVLAGCMDAEEENLENGTGTGTDETEGSNDGEGESEEEIEDDDTEPDDESEDETNEGDGGDETEVEEDDDESEGKDGEGEGEDETDELEDGGDQDEDVDESEDDDDGDDGDTDGDDGDEPDTEEPPVAEITIQVTSTEGEPIENAVIGGEGEPHEAEIPLEFDGETNADGVHSTPIYENEYSIEVDHPDYVAETVEHVHDGETGVTVELEAEDDESEDDDDSESDSFDEMEGEVNYSGDYQEMYEVTEHSIERQNPGGDDPPLCLITFTVENVTENHEVMVYYRGVAVDEDGSSVGSGTDSATLVEPEESSESTIEAYDCGGASDYQISLEAANANDVSGED</sequence>
<evidence type="ECO:0000313" key="2">
    <source>
        <dbReference type="EMBL" id="TYL36927.1"/>
    </source>
</evidence>
<accession>A0A8J8Q0W4</accession>
<dbReference type="PROSITE" id="PS51257">
    <property type="entry name" value="PROKAR_LIPOPROTEIN"/>
    <property type="match status" value="1"/>
</dbReference>
<feature type="compositionally biased region" description="Acidic residues" evidence="1">
    <location>
        <begin position="224"/>
        <end position="247"/>
    </location>
</feature>
<gene>
    <name evidence="2" type="ORF">CV102_19410</name>
</gene>
<dbReference type="Proteomes" id="UP000766904">
    <property type="component" value="Unassembled WGS sequence"/>
</dbReference>
<comment type="caution">
    <text evidence="2">The sequence shown here is derived from an EMBL/GenBank/DDBJ whole genome shotgun (WGS) entry which is preliminary data.</text>
</comment>
<dbReference type="EMBL" id="PHNJ01000013">
    <property type="protein sequence ID" value="TYL36927.1"/>
    <property type="molecule type" value="Genomic_DNA"/>
</dbReference>
<proteinExistence type="predicted"/>
<feature type="compositionally biased region" description="Acidic residues" evidence="1">
    <location>
        <begin position="38"/>
        <end position="141"/>
    </location>
</feature>
<dbReference type="AlphaFoldDB" id="A0A8J8Q0W4"/>
<feature type="region of interest" description="Disordered" evidence="1">
    <location>
        <begin position="304"/>
        <end position="330"/>
    </location>
</feature>
<dbReference type="OrthoDB" id="205518at2157"/>
<keyword evidence="3" id="KW-1185">Reference proteome</keyword>
<feature type="region of interest" description="Disordered" evidence="1">
    <location>
        <begin position="223"/>
        <end position="255"/>
    </location>
</feature>
<protein>
    <submittedName>
        <fullName evidence="2">Uncharacterized protein</fullName>
    </submittedName>
</protein>
<evidence type="ECO:0000256" key="1">
    <source>
        <dbReference type="SAM" id="MobiDB-lite"/>
    </source>
</evidence>
<feature type="region of interest" description="Disordered" evidence="1">
    <location>
        <begin position="23"/>
        <end position="170"/>
    </location>
</feature>
<dbReference type="RefSeq" id="WP_148859673.1">
    <property type="nucleotide sequence ID" value="NZ_PHNJ01000013.1"/>
</dbReference>
<name>A0A8J8Q0W4_9EURY</name>
<reference evidence="2" key="1">
    <citation type="submission" date="2017-11" db="EMBL/GenBank/DDBJ databases">
        <authorList>
            <person name="Kajale S.C."/>
            <person name="Sharma A."/>
        </authorList>
    </citation>
    <scope>NUCLEOTIDE SEQUENCE</scope>
    <source>
        <strain evidence="2">LS1_42</strain>
    </source>
</reference>
<organism evidence="2 3">
    <name type="scientific">Natronococcus pandeyae</name>
    <dbReference type="NCBI Taxonomy" id="2055836"/>
    <lineage>
        <taxon>Archaea</taxon>
        <taxon>Methanobacteriati</taxon>
        <taxon>Methanobacteriota</taxon>
        <taxon>Stenosarchaea group</taxon>
        <taxon>Halobacteria</taxon>
        <taxon>Halobacteriales</taxon>
        <taxon>Natrialbaceae</taxon>
        <taxon>Natronococcus</taxon>
    </lineage>
</organism>
<evidence type="ECO:0000313" key="3">
    <source>
        <dbReference type="Proteomes" id="UP000766904"/>
    </source>
</evidence>
<dbReference type="Gene3D" id="2.60.40.1120">
    <property type="entry name" value="Carboxypeptidase-like, regulatory domain"/>
    <property type="match status" value="1"/>
</dbReference>